<dbReference type="Proteomes" id="UP000535491">
    <property type="component" value="Unassembled WGS sequence"/>
</dbReference>
<comment type="caution">
    <text evidence="4">The sequence shown here is derived from an EMBL/GenBank/DDBJ whole genome shotgun (WGS) entry which is preliminary data.</text>
</comment>
<accession>A0A7W1WMY0</accession>
<dbReference type="PANTHER" id="PTHR43278">
    <property type="entry name" value="NAD(P)H-DEPENDENT FMN-CONTAINING OXIDOREDUCTASE YWQN-RELATED"/>
    <property type="match status" value="1"/>
</dbReference>
<proteinExistence type="predicted"/>
<dbReference type="Gene3D" id="3.40.50.360">
    <property type="match status" value="1"/>
</dbReference>
<dbReference type="GO" id="GO:0016491">
    <property type="term" value="F:oxidoreductase activity"/>
    <property type="evidence" value="ECO:0007669"/>
    <property type="project" value="InterPro"/>
</dbReference>
<dbReference type="InterPro" id="IPR051796">
    <property type="entry name" value="ISF_SsuE-like"/>
</dbReference>
<evidence type="ECO:0000256" key="1">
    <source>
        <dbReference type="ARBA" id="ARBA00022630"/>
    </source>
</evidence>
<dbReference type="InterPro" id="IPR005025">
    <property type="entry name" value="FMN_Rdtase-like_dom"/>
</dbReference>
<name>A0A7W1WMY0_9BACL</name>
<keyword evidence="5" id="KW-1185">Reference proteome</keyword>
<sequence length="239" mass="27320">MKKIVAYIGSRQDSSRIVRYSKEILEKVKMEYDSPLSIDLVTPQDFEILPATGCKTCFIKGECPTEDITQDRARIVKRKLLEADLLLMASPVYSHNVSGDMKNLIDRISYWDHIFALAGKPVVIVSTADSNGAEYVLNYLQKVMVVMGAVIVSSEYFLNTEPETTEKKIQQIVLCIIDSLNKLGTFLPSDGQERLFQIYKNIIQNYSEEHFEYKYWKSHGLFDATTLKEYFTKISSISN</sequence>
<reference evidence="4 5" key="1">
    <citation type="submission" date="2020-07" db="EMBL/GenBank/DDBJ databases">
        <authorList>
            <person name="Feng H."/>
        </authorList>
    </citation>
    <scope>NUCLEOTIDE SEQUENCE [LARGE SCALE GENOMIC DNA]</scope>
    <source>
        <strain evidence="5">s-10</strain>
    </source>
</reference>
<dbReference type="SUPFAM" id="SSF52218">
    <property type="entry name" value="Flavoproteins"/>
    <property type="match status" value="1"/>
</dbReference>
<dbReference type="RefSeq" id="WP_181749959.1">
    <property type="nucleotide sequence ID" value="NZ_JACEIQ010000001.1"/>
</dbReference>
<dbReference type="PANTHER" id="PTHR43278:SF4">
    <property type="entry name" value="NAD(P)H-DEPENDENT FMN-CONTAINING OXIDOREDUCTASE YWQN-RELATED"/>
    <property type="match status" value="1"/>
</dbReference>
<evidence type="ECO:0000259" key="3">
    <source>
        <dbReference type="Pfam" id="PF03358"/>
    </source>
</evidence>
<gene>
    <name evidence="4" type="ORF">H1191_00100</name>
</gene>
<dbReference type="InterPro" id="IPR029039">
    <property type="entry name" value="Flavoprotein-like_sf"/>
</dbReference>
<evidence type="ECO:0000256" key="2">
    <source>
        <dbReference type="ARBA" id="ARBA00022643"/>
    </source>
</evidence>
<dbReference type="Pfam" id="PF03358">
    <property type="entry name" value="FMN_red"/>
    <property type="match status" value="1"/>
</dbReference>
<protein>
    <submittedName>
        <fullName evidence="4">NAD(P)H-dependent oxidoreductase</fullName>
    </submittedName>
</protein>
<dbReference type="AlphaFoldDB" id="A0A7W1WMY0"/>
<keyword evidence="1" id="KW-0285">Flavoprotein</keyword>
<evidence type="ECO:0000313" key="4">
    <source>
        <dbReference type="EMBL" id="MBA4492718.1"/>
    </source>
</evidence>
<evidence type="ECO:0000313" key="5">
    <source>
        <dbReference type="Proteomes" id="UP000535491"/>
    </source>
</evidence>
<feature type="domain" description="NADPH-dependent FMN reductase-like" evidence="3">
    <location>
        <begin position="3"/>
        <end position="158"/>
    </location>
</feature>
<organism evidence="4 5">
    <name type="scientific">Paenactinomyces guangxiensis</name>
    <dbReference type="NCBI Taxonomy" id="1490290"/>
    <lineage>
        <taxon>Bacteria</taxon>
        <taxon>Bacillati</taxon>
        <taxon>Bacillota</taxon>
        <taxon>Bacilli</taxon>
        <taxon>Bacillales</taxon>
        <taxon>Thermoactinomycetaceae</taxon>
        <taxon>Paenactinomyces</taxon>
    </lineage>
</organism>
<keyword evidence="2" id="KW-0288">FMN</keyword>
<dbReference type="EMBL" id="JACEIQ010000001">
    <property type="protein sequence ID" value="MBA4492718.1"/>
    <property type="molecule type" value="Genomic_DNA"/>
</dbReference>